<evidence type="ECO:0000313" key="2">
    <source>
        <dbReference type="Proteomes" id="UP000186609"/>
    </source>
</evidence>
<sequence>MLKLSASNYVNSAREVLAADAQLQGNTNVSSLVTGVDAAQATGTSRFVQQQLPRLADWVRAAKSYAVGATASESYPCSVSGSLLVTATDANNNRRLDGGDAVTVVANDCREPNADPMTGTFTITVNAISGDIDSDKYAVDLSVAFGNLKFTSVTGAATMAGTVRLINESFGADGYKNSFSTDNYNITGDLAGMAYSRVFTNYASSYAHTGTAPDYRDTLVINGSLLSSHFNNQSVRISTPTPLVSVPGGLQSGQLLLTGAAGGQVRVSADGALAALVEFDENGDGNYDTKTTQPW</sequence>
<dbReference type="Proteomes" id="UP000186609">
    <property type="component" value="Chromosome"/>
</dbReference>
<organism evidence="1 2">
    <name type="scientific">Rhodoferax koreensis</name>
    <dbReference type="NCBI Taxonomy" id="1842727"/>
    <lineage>
        <taxon>Bacteria</taxon>
        <taxon>Pseudomonadati</taxon>
        <taxon>Pseudomonadota</taxon>
        <taxon>Betaproteobacteria</taxon>
        <taxon>Burkholderiales</taxon>
        <taxon>Comamonadaceae</taxon>
        <taxon>Rhodoferax</taxon>
    </lineage>
</organism>
<keyword evidence="2" id="KW-1185">Reference proteome</keyword>
<protein>
    <submittedName>
        <fullName evidence="1">Uncharacterized protein</fullName>
    </submittedName>
</protein>
<evidence type="ECO:0000313" key="1">
    <source>
        <dbReference type="EMBL" id="APW39225.1"/>
    </source>
</evidence>
<accession>A0A1P8JZR4</accession>
<dbReference type="EMBL" id="CP019236">
    <property type="protein sequence ID" value="APW39225.1"/>
    <property type="molecule type" value="Genomic_DNA"/>
</dbReference>
<gene>
    <name evidence="1" type="ORF">RD110_20060</name>
</gene>
<name>A0A1P8JZR4_9BURK</name>
<dbReference type="RefSeq" id="WP_076201454.1">
    <property type="nucleotide sequence ID" value="NZ_CP019236.1"/>
</dbReference>
<dbReference type="KEGG" id="rhy:RD110_20060"/>
<proteinExistence type="predicted"/>
<reference evidence="1 2" key="1">
    <citation type="submission" date="2017-01" db="EMBL/GenBank/DDBJ databases">
        <authorList>
            <person name="Mah S.A."/>
            <person name="Swanson W.J."/>
            <person name="Moy G.W."/>
            <person name="Vacquier V.D."/>
        </authorList>
    </citation>
    <scope>NUCLEOTIDE SEQUENCE [LARGE SCALE GENOMIC DNA]</scope>
    <source>
        <strain evidence="1 2">DCY110</strain>
    </source>
</reference>
<dbReference type="STRING" id="1842727.RD110_20060"/>
<dbReference type="AlphaFoldDB" id="A0A1P8JZR4"/>